<dbReference type="GeneID" id="83213660"/>
<accession>A0AAD7V260</accession>
<evidence type="ECO:0000313" key="2">
    <source>
        <dbReference type="Proteomes" id="UP001234581"/>
    </source>
</evidence>
<evidence type="ECO:0000313" key="1">
    <source>
        <dbReference type="EMBL" id="KAJ8657978.1"/>
    </source>
</evidence>
<dbReference type="Gene3D" id="3.80.10.10">
    <property type="entry name" value="Ribonuclease Inhibitor"/>
    <property type="match status" value="2"/>
</dbReference>
<dbReference type="InterPro" id="IPR032675">
    <property type="entry name" value="LRR_dom_sf"/>
</dbReference>
<dbReference type="EMBL" id="JARTCD010000027">
    <property type="protein sequence ID" value="KAJ8657978.1"/>
    <property type="molecule type" value="Genomic_DNA"/>
</dbReference>
<proteinExistence type="predicted"/>
<keyword evidence="2" id="KW-1185">Reference proteome</keyword>
<comment type="caution">
    <text evidence="1">The sequence shown here is derived from an EMBL/GenBank/DDBJ whole genome shotgun (WGS) entry which is preliminary data.</text>
</comment>
<dbReference type="AlphaFoldDB" id="A0AAD7V260"/>
<organism evidence="1 2">
    <name type="scientific">Lichtheimia ornata</name>
    <dbReference type="NCBI Taxonomy" id="688661"/>
    <lineage>
        <taxon>Eukaryota</taxon>
        <taxon>Fungi</taxon>
        <taxon>Fungi incertae sedis</taxon>
        <taxon>Mucoromycota</taxon>
        <taxon>Mucoromycotina</taxon>
        <taxon>Mucoromycetes</taxon>
        <taxon>Mucorales</taxon>
        <taxon>Lichtheimiaceae</taxon>
        <taxon>Lichtheimia</taxon>
    </lineage>
</organism>
<dbReference type="SUPFAM" id="SSF52047">
    <property type="entry name" value="RNI-like"/>
    <property type="match status" value="1"/>
</dbReference>
<protein>
    <recommendedName>
        <fullName evidence="3">F-box domain-containing protein</fullName>
    </recommendedName>
</protein>
<gene>
    <name evidence="1" type="ORF">O0I10_006249</name>
</gene>
<sequence>MPYSPILTPFSEKYAQLVYDATTQFHASLDPILSALNLRAIGFTKCANFDAALRDVKLMQQLSSSSALGYIREASIYSELGQQLDVINICNEGLSMIDTKDTHYDTLQQMKAEAEQHMKKRIDFVKELPVDIVITKLIPLLLPLLSRFPLDPLHLSPYLYVSNVWRDRITQCFDGLWFDLDEMKEDPGVEVRSEIAQFAQHTRSLSVYPNDQGRWLGDLLRENNYCALQKLSVVGSCEEGSIDDFITTFKSVSNTLTHFDIRNVYPPMPFSIPNAVLVFPNLVSLRVKFNGHADLSALPMTTWPKLTTFSIDRATKEITRDDVISICKRFPSLTTLELHPCEDIEALVSVPHYYPWVKRLTLIADNLGIECRFTNEGYDGCDGITEFFVTAHCEEPGILTTIDSFLKQQHTTLENIRWDLYHDNDVKHTHDIQYPRLKKLSLVESGWWIPGNAPRLEELTISWIMVNEYPQVLDIIQPNVMKLVLQLDVQEPLEDRSILVSYLDRMNQQSQLRELDIHCMNVDDIAPVLDAIPRLDHLQRLMLFFGTHFNWDPYDMECFFDALAKGCPRLACLEIRFSNGPLIGAIKALKQLESLKQFAFGIQHISDDDDEFWEAIEELSQLECIRIYSASQADMDRIRYLKIKRPGLEVIVDAMLTRS</sequence>
<evidence type="ECO:0008006" key="3">
    <source>
        <dbReference type="Google" id="ProtNLM"/>
    </source>
</evidence>
<dbReference type="RefSeq" id="XP_058342891.1">
    <property type="nucleotide sequence ID" value="XM_058486279.1"/>
</dbReference>
<name>A0AAD7V260_9FUNG</name>
<dbReference type="Proteomes" id="UP001234581">
    <property type="component" value="Unassembled WGS sequence"/>
</dbReference>
<reference evidence="1 2" key="1">
    <citation type="submission" date="2023-03" db="EMBL/GenBank/DDBJ databases">
        <title>Genome sequence of Lichtheimia ornata CBS 291.66.</title>
        <authorList>
            <person name="Mohabir J.T."/>
            <person name="Shea T.P."/>
            <person name="Kurbessoian T."/>
            <person name="Berby B."/>
            <person name="Fontaine J."/>
            <person name="Livny J."/>
            <person name="Gnirke A."/>
            <person name="Stajich J.E."/>
            <person name="Cuomo C.A."/>
        </authorList>
    </citation>
    <scope>NUCLEOTIDE SEQUENCE [LARGE SCALE GENOMIC DNA]</scope>
    <source>
        <strain evidence="1">CBS 291.66</strain>
    </source>
</reference>